<comment type="caution">
    <text evidence="1">The sequence shown here is derived from an EMBL/GenBank/DDBJ whole genome shotgun (WGS) entry which is preliminary data.</text>
</comment>
<accession>A0A5C6A9C9</accession>
<evidence type="ECO:0000313" key="1">
    <source>
        <dbReference type="EMBL" id="TWT95918.1"/>
    </source>
</evidence>
<evidence type="ECO:0000313" key="2">
    <source>
        <dbReference type="Proteomes" id="UP000317421"/>
    </source>
</evidence>
<dbReference type="AlphaFoldDB" id="A0A5C6A9C9"/>
<name>A0A5C6A9C9_9BACT</name>
<dbReference type="Proteomes" id="UP000317421">
    <property type="component" value="Unassembled WGS sequence"/>
</dbReference>
<protein>
    <recommendedName>
        <fullName evidence="3">ArnR1-like winged helix-turn-helix domain-containing protein</fullName>
    </recommendedName>
</protein>
<keyword evidence="2" id="KW-1185">Reference proteome</keyword>
<organism evidence="1 2">
    <name type="scientific">Botrimarina colliarenosi</name>
    <dbReference type="NCBI Taxonomy" id="2528001"/>
    <lineage>
        <taxon>Bacteria</taxon>
        <taxon>Pseudomonadati</taxon>
        <taxon>Planctomycetota</taxon>
        <taxon>Planctomycetia</taxon>
        <taxon>Pirellulales</taxon>
        <taxon>Lacipirellulaceae</taxon>
        <taxon>Botrimarina</taxon>
    </lineage>
</organism>
<sequence>MLNPSEVKALGQFRDYLMTPRQMLCFSGPSLETNRKALESLADKDFLARERPNGAYSLTSLGYSAMKACR</sequence>
<dbReference type="OrthoDB" id="289841at2"/>
<dbReference type="EMBL" id="SJPR01000004">
    <property type="protein sequence ID" value="TWT95918.1"/>
    <property type="molecule type" value="Genomic_DNA"/>
</dbReference>
<reference evidence="1 2" key="1">
    <citation type="submission" date="2019-02" db="EMBL/GenBank/DDBJ databases">
        <title>Deep-cultivation of Planctomycetes and their phenomic and genomic characterization uncovers novel biology.</title>
        <authorList>
            <person name="Wiegand S."/>
            <person name="Jogler M."/>
            <person name="Boedeker C."/>
            <person name="Pinto D."/>
            <person name="Vollmers J."/>
            <person name="Rivas-Marin E."/>
            <person name="Kohn T."/>
            <person name="Peeters S.H."/>
            <person name="Heuer A."/>
            <person name="Rast P."/>
            <person name="Oberbeckmann S."/>
            <person name="Bunk B."/>
            <person name="Jeske O."/>
            <person name="Meyerdierks A."/>
            <person name="Storesund J.E."/>
            <person name="Kallscheuer N."/>
            <person name="Luecker S."/>
            <person name="Lage O.M."/>
            <person name="Pohl T."/>
            <person name="Merkel B.J."/>
            <person name="Hornburger P."/>
            <person name="Mueller R.-W."/>
            <person name="Bruemmer F."/>
            <person name="Labrenz M."/>
            <person name="Spormann A.M."/>
            <person name="Op Den Camp H."/>
            <person name="Overmann J."/>
            <person name="Amann R."/>
            <person name="Jetten M.S.M."/>
            <person name="Mascher T."/>
            <person name="Medema M.H."/>
            <person name="Devos D.P."/>
            <person name="Kaster A.-K."/>
            <person name="Ovreas L."/>
            <person name="Rohde M."/>
            <person name="Galperin M.Y."/>
            <person name="Jogler C."/>
        </authorList>
    </citation>
    <scope>NUCLEOTIDE SEQUENCE [LARGE SCALE GENOMIC DNA]</scope>
    <source>
        <strain evidence="1 2">Pla108</strain>
    </source>
</reference>
<gene>
    <name evidence="1" type="ORF">Pla108_29950</name>
</gene>
<dbReference type="RefSeq" id="WP_146445724.1">
    <property type="nucleotide sequence ID" value="NZ_SJPR01000004.1"/>
</dbReference>
<evidence type="ECO:0008006" key="3">
    <source>
        <dbReference type="Google" id="ProtNLM"/>
    </source>
</evidence>
<proteinExistence type="predicted"/>